<dbReference type="NCBIfam" id="TIGR02833">
    <property type="entry name" value="spore_III_AB"/>
    <property type="match status" value="1"/>
</dbReference>
<dbReference type="AlphaFoldDB" id="W6N4G6"/>
<dbReference type="EMBL" id="CBXI010000003">
    <property type="protein sequence ID" value="CDL89994.1"/>
    <property type="molecule type" value="Genomic_DNA"/>
</dbReference>
<evidence type="ECO:0000313" key="1">
    <source>
        <dbReference type="EMBL" id="CDL89994.1"/>
    </source>
</evidence>
<comment type="caution">
    <text evidence="1">The sequence shown here is derived from an EMBL/GenBank/DDBJ whole genome shotgun (WGS) entry which is preliminary data.</text>
</comment>
<keyword evidence="2" id="KW-1185">Reference proteome</keyword>
<reference evidence="1 2" key="1">
    <citation type="journal article" date="2015" name="Genome Announc.">
        <title>Draft Genome Sequence of Clostridium tyrobutyricum Strain DIVETGP, Isolated from Cow's Milk for Grana Padano Production.</title>
        <authorList>
            <person name="Soggiu A."/>
            <person name="Piras C."/>
            <person name="Gaiarsa S."/>
            <person name="Sassera D."/>
            <person name="Roncada P."/>
            <person name="Bendixen E."/>
            <person name="Brasca M."/>
            <person name="Bonizzi L."/>
        </authorList>
    </citation>
    <scope>NUCLEOTIDE SEQUENCE [LARGE SCALE GENOMIC DNA]</scope>
    <source>
        <strain evidence="1 2">DIVETGP</strain>
    </source>
</reference>
<sequence length="164" mass="18700">MILCSATAFGFNYGEKLKNRTKELKELQRCIYEIQSHIIYTHTPLPEAVSNVASKAEQPISTLLMEIFHMLDENKVDNVYQAFKNAFLKQREILNLKDEDIDVILDLSKSLGESDIEGQKAVFSLTIEDMKKQIKISESILKKNLKMYRCLGFSVGAVIVILLI</sequence>
<evidence type="ECO:0000313" key="2">
    <source>
        <dbReference type="Proteomes" id="UP000019482"/>
    </source>
</evidence>
<protein>
    <submittedName>
        <fullName evidence="1">Stage III sporulation protein AB</fullName>
    </submittedName>
</protein>
<gene>
    <name evidence="1" type="ORF">CTDIVETGP_0064</name>
</gene>
<proteinExistence type="predicted"/>
<dbReference type="InterPro" id="IPR014198">
    <property type="entry name" value="Spore_III_AB"/>
</dbReference>
<dbReference type="Proteomes" id="UP000019482">
    <property type="component" value="Unassembled WGS sequence"/>
</dbReference>
<dbReference type="Pfam" id="PF09548">
    <property type="entry name" value="Spore_III_AB"/>
    <property type="match status" value="1"/>
</dbReference>
<accession>W6N4G6</accession>
<name>W6N4G6_CLOTY</name>
<organism evidence="1 2">
    <name type="scientific">Clostridium tyrobutyricum DIVETGP</name>
    <dbReference type="NCBI Taxonomy" id="1408889"/>
    <lineage>
        <taxon>Bacteria</taxon>
        <taxon>Bacillati</taxon>
        <taxon>Bacillota</taxon>
        <taxon>Clostridia</taxon>
        <taxon>Eubacteriales</taxon>
        <taxon>Clostridiaceae</taxon>
        <taxon>Clostridium</taxon>
    </lineage>
</organism>
<dbReference type="PIRSF" id="PIRSF021435">
    <property type="entry name" value="SpoIIIAB"/>
    <property type="match status" value="1"/>
</dbReference>